<comment type="caution">
    <text evidence="2">The sequence shown here is derived from an EMBL/GenBank/DDBJ whole genome shotgun (WGS) entry which is preliminary data.</text>
</comment>
<reference evidence="2" key="1">
    <citation type="journal article" date="2015" name="Nature">
        <title>Complex archaea that bridge the gap between prokaryotes and eukaryotes.</title>
        <authorList>
            <person name="Spang A."/>
            <person name="Saw J.H."/>
            <person name="Jorgensen S.L."/>
            <person name="Zaremba-Niedzwiedzka K."/>
            <person name="Martijn J."/>
            <person name="Lind A.E."/>
            <person name="van Eijk R."/>
            <person name="Schleper C."/>
            <person name="Guy L."/>
            <person name="Ettema T.J."/>
        </authorList>
    </citation>
    <scope>NUCLEOTIDE SEQUENCE</scope>
</reference>
<name>A0A0F9DF48_9ZZZZ</name>
<dbReference type="AlphaFoldDB" id="A0A0F9DF48"/>
<organism evidence="2">
    <name type="scientific">marine sediment metagenome</name>
    <dbReference type="NCBI Taxonomy" id="412755"/>
    <lineage>
        <taxon>unclassified sequences</taxon>
        <taxon>metagenomes</taxon>
        <taxon>ecological metagenomes</taxon>
    </lineage>
</organism>
<dbReference type="EMBL" id="LAZR01031913">
    <property type="protein sequence ID" value="KKL52386.1"/>
    <property type="molecule type" value="Genomic_DNA"/>
</dbReference>
<sequence>MGAGSLMELAPTTTDRTRNELEFEFESVVCNLMDTILIPNNRDTSLEDMDMMDFGLVRYSDLFPLGYAGVIPMRFLQRWNDDTMYFENWAYGDEIERVTMEDIYTILAEIDAVVGRAPMTRDEHAQAMTNMTKMRDFVSFVADQERKLAEDKETEKVITDGKEEVGIEHK</sequence>
<evidence type="ECO:0000256" key="1">
    <source>
        <dbReference type="SAM" id="MobiDB-lite"/>
    </source>
</evidence>
<feature type="region of interest" description="Disordered" evidence="1">
    <location>
        <begin position="151"/>
        <end position="170"/>
    </location>
</feature>
<evidence type="ECO:0000313" key="2">
    <source>
        <dbReference type="EMBL" id="KKL52386.1"/>
    </source>
</evidence>
<gene>
    <name evidence="2" type="ORF">LCGC14_2286010</name>
</gene>
<accession>A0A0F9DF48</accession>
<proteinExistence type="predicted"/>
<protein>
    <submittedName>
        <fullName evidence="2">Uncharacterized protein</fullName>
    </submittedName>
</protein>